<reference evidence="1 2" key="1">
    <citation type="submission" date="2023-08" db="EMBL/GenBank/DDBJ databases">
        <title>A Necator americanus chromosomal reference genome.</title>
        <authorList>
            <person name="Ilik V."/>
            <person name="Petrzelkova K.J."/>
            <person name="Pardy F."/>
            <person name="Fuh T."/>
            <person name="Niatou-Singa F.S."/>
            <person name="Gouil Q."/>
            <person name="Baker L."/>
            <person name="Ritchie M.E."/>
            <person name="Jex A.R."/>
            <person name="Gazzola D."/>
            <person name="Li H."/>
            <person name="Toshio Fujiwara R."/>
            <person name="Zhan B."/>
            <person name="Aroian R.V."/>
            <person name="Pafco B."/>
            <person name="Schwarz E.M."/>
        </authorList>
    </citation>
    <scope>NUCLEOTIDE SEQUENCE [LARGE SCALE GENOMIC DNA]</scope>
    <source>
        <strain evidence="1 2">Aroian</strain>
        <tissue evidence="1">Whole animal</tissue>
    </source>
</reference>
<dbReference type="Proteomes" id="UP001303046">
    <property type="component" value="Unassembled WGS sequence"/>
</dbReference>
<name>A0ABR1CIG5_NECAM</name>
<accession>A0ABR1CIG5</accession>
<comment type="caution">
    <text evidence="1">The sequence shown here is derived from an EMBL/GenBank/DDBJ whole genome shotgun (WGS) entry which is preliminary data.</text>
</comment>
<proteinExistence type="predicted"/>
<sequence length="101" mass="11341">MTLLTQKSTQTEQGKTSFRCHENLFPIVLNNLGSNGNCCNAGSVRFCCVRAKFKGPKENHLVWILGPIAESFRVQRAEQEVFTGWSILHSNVRLNGSMSRN</sequence>
<organism evidence="1 2">
    <name type="scientific">Necator americanus</name>
    <name type="common">Human hookworm</name>
    <dbReference type="NCBI Taxonomy" id="51031"/>
    <lineage>
        <taxon>Eukaryota</taxon>
        <taxon>Metazoa</taxon>
        <taxon>Ecdysozoa</taxon>
        <taxon>Nematoda</taxon>
        <taxon>Chromadorea</taxon>
        <taxon>Rhabditida</taxon>
        <taxon>Rhabditina</taxon>
        <taxon>Rhabditomorpha</taxon>
        <taxon>Strongyloidea</taxon>
        <taxon>Ancylostomatidae</taxon>
        <taxon>Bunostominae</taxon>
        <taxon>Necator</taxon>
    </lineage>
</organism>
<gene>
    <name evidence="1" type="primary">Necator_chrII.g7850</name>
    <name evidence="1" type="ORF">RB195_020056</name>
</gene>
<evidence type="ECO:0000313" key="2">
    <source>
        <dbReference type="Proteomes" id="UP001303046"/>
    </source>
</evidence>
<dbReference type="EMBL" id="JAVFWL010000002">
    <property type="protein sequence ID" value="KAK6737720.1"/>
    <property type="molecule type" value="Genomic_DNA"/>
</dbReference>
<evidence type="ECO:0000313" key="1">
    <source>
        <dbReference type="EMBL" id="KAK6737720.1"/>
    </source>
</evidence>
<keyword evidence="2" id="KW-1185">Reference proteome</keyword>
<protein>
    <submittedName>
        <fullName evidence="1">Uncharacterized protein</fullName>
    </submittedName>
</protein>